<feature type="domain" description="Novel STAND NTPase 3" evidence="1">
    <location>
        <begin position="265"/>
        <end position="372"/>
    </location>
</feature>
<keyword evidence="2" id="KW-0547">Nucleotide-binding</keyword>
<protein>
    <submittedName>
        <fullName evidence="2">ATP-binding protein</fullName>
    </submittedName>
</protein>
<evidence type="ECO:0000313" key="3">
    <source>
        <dbReference type="Proteomes" id="UP000321638"/>
    </source>
</evidence>
<dbReference type="RefSeq" id="WP_147847652.1">
    <property type="nucleotide sequence ID" value="NZ_VDUZ01000014.1"/>
</dbReference>
<dbReference type="EMBL" id="VDUZ01000014">
    <property type="protein sequence ID" value="TXL75439.1"/>
    <property type="molecule type" value="Genomic_DNA"/>
</dbReference>
<dbReference type="GO" id="GO:0005524">
    <property type="term" value="F:ATP binding"/>
    <property type="evidence" value="ECO:0007669"/>
    <property type="project" value="UniProtKB-KW"/>
</dbReference>
<proteinExistence type="predicted"/>
<evidence type="ECO:0000313" key="2">
    <source>
        <dbReference type="EMBL" id="TXL75439.1"/>
    </source>
</evidence>
<dbReference type="InterPro" id="IPR049050">
    <property type="entry name" value="nSTAND3"/>
</dbReference>
<reference evidence="2 3" key="1">
    <citation type="submission" date="2019-06" db="EMBL/GenBank/DDBJ databases">
        <title>New taxonomy in bacterial strain CC-CFT640, isolated from vineyard.</title>
        <authorList>
            <person name="Lin S.-Y."/>
            <person name="Tsai C.-F."/>
            <person name="Young C.-C."/>
        </authorList>
    </citation>
    <scope>NUCLEOTIDE SEQUENCE [LARGE SCALE GENOMIC DNA]</scope>
    <source>
        <strain evidence="2 3">CC-CFT640</strain>
    </source>
</reference>
<dbReference type="OrthoDB" id="8421916at2"/>
<gene>
    <name evidence="2" type="ORF">FHP25_14465</name>
</gene>
<accession>A0A5C8PM95</accession>
<evidence type="ECO:0000259" key="1">
    <source>
        <dbReference type="Pfam" id="PF20720"/>
    </source>
</evidence>
<sequence length="1277" mass="141624">MDIAIIGPEKFAFQDMACIELALSFRPFGPFALVPEPTGGEDASLTWDDGALLTLEVQVKGAKGSAGVAELLDYLVHYPSREVTGSLLQRLMEQDDRHALFILTARCTDDLTPLLLARPLIGRPASRIAPRALAEALRNEVSAKAATKPPKNASKLTLERLANLEDLARRPVADFERALAKIALREQETAETIEVHLHTAMRAERFDTLSIRGILARFGDLLAESKRTRSDALGPILTALAAHAPSALGPHGYLERGIEAALEARLRTDRSLLITGPPRAGKSWTARAMAGQLQRDGFEVRQGSFVEEAERFLTDPMGAERVYVLDDPIGSREPHTDANARLAALGALTERIPANRRLIVAQTEQVLLQTKAAPDLIACGLGGRAWLRLEPLPVERAEAIWRSAAETQLVPAVGVSRVAELISREPGLRDPGALAYLAQTWSELSHRPLDAEIVLQARKDASDFARTLAMQTPGLSDLLTASALATTASDGAAASDLAFIISGGNDRPALAPKVDVVTIGHSRPPPSYPSEPLLSEQQRHGLEVLQRRRVIEDRDGRYNFTHPYLRAGAQALVTPDIPADLQRIRTQLERAIACPSPVTSLAAARNLRWTRSALQCHATSTVFDIAHQGTRSLFPATRDCCFEFLVEFADLLPEELRDDFPCLSERMVIELEDIDVAHGFGFVSNRYDWPIAASPIEEVQPYLDAIEDGSPLGLDLSLSRRILQTLDAHPTALTGTAVRRFLRADEAVVRATVARIWARIPRYNDEDVLARLEGDATPTMTTALLNELAHSWESLPKERRERVLATVVAHARSPSCASVLLSRLVLFNRVERFGEQPPWQVFTTLMPVVIANLPISVSFADDRFCVAIDDAIRAVPSNELVPVLDAWGDRLLQRLDRYLLSESELAIVDPLLAVAPESGRVPILQRLLRVRDTGARIVTTRWLAHNWDELGTAERALLEEVIGDHRVDQRWLSATILTLHRPPTTLVAVLTGDLDSLERSTEEIERKLGASLFAACVHMFVGWPQPLWWYGTHHSRSPIWTRVIRDLARDPNHPLHPLAFYEIANFGGEDELAKLVDELPDAALLGTFERLLDFKVSHVGDWRQKAWQRLLARADQTKLLDDFVMRIDEELDGILERLSDVGRWLGERDLLVRVARLLPNDLRALRRARNLRTTFVMLSDQLAKTEGADMTMAEQVFATLCAEELKALKAAPPRIFGTWDEIGRIFESVGATAEVRAALEGKRRTAVKRHHAIRQRFRGSPAPVAIEGWINQARQYD</sequence>
<dbReference type="SUPFAM" id="SSF52540">
    <property type="entry name" value="P-loop containing nucleoside triphosphate hydrolases"/>
    <property type="match status" value="1"/>
</dbReference>
<dbReference type="Pfam" id="PF20720">
    <property type="entry name" value="nSTAND3"/>
    <property type="match status" value="1"/>
</dbReference>
<dbReference type="InterPro" id="IPR027417">
    <property type="entry name" value="P-loop_NTPase"/>
</dbReference>
<keyword evidence="3" id="KW-1185">Reference proteome</keyword>
<comment type="caution">
    <text evidence="2">The sequence shown here is derived from an EMBL/GenBank/DDBJ whole genome shotgun (WGS) entry which is preliminary data.</text>
</comment>
<name>A0A5C8PM95_9HYPH</name>
<organism evidence="2 3">
    <name type="scientific">Vineibacter terrae</name>
    <dbReference type="NCBI Taxonomy" id="2586908"/>
    <lineage>
        <taxon>Bacteria</taxon>
        <taxon>Pseudomonadati</taxon>
        <taxon>Pseudomonadota</taxon>
        <taxon>Alphaproteobacteria</taxon>
        <taxon>Hyphomicrobiales</taxon>
        <taxon>Vineibacter</taxon>
    </lineage>
</organism>
<keyword evidence="2" id="KW-0067">ATP-binding</keyword>
<dbReference type="AlphaFoldDB" id="A0A5C8PM95"/>
<dbReference type="Proteomes" id="UP000321638">
    <property type="component" value="Unassembled WGS sequence"/>
</dbReference>